<comment type="caution">
    <text evidence="4">The sequence shown here is derived from an EMBL/GenBank/DDBJ whole genome shotgun (WGS) entry which is preliminary data.</text>
</comment>
<dbReference type="GO" id="GO:0005737">
    <property type="term" value="C:cytoplasm"/>
    <property type="evidence" value="ECO:0007669"/>
    <property type="project" value="UniProtKB-ARBA"/>
</dbReference>
<dbReference type="NCBIfam" id="TIGR01033">
    <property type="entry name" value="YebC/PmpR family DNA-binding transcriptional regulator"/>
    <property type="match status" value="1"/>
</dbReference>
<dbReference type="NCBIfam" id="NF009044">
    <property type="entry name" value="PRK12378.1"/>
    <property type="match status" value="1"/>
</dbReference>
<dbReference type="AlphaFoldDB" id="A0AAV2YL33"/>
<dbReference type="InterPro" id="IPR002876">
    <property type="entry name" value="Transcrip_reg_TACO1-like"/>
</dbReference>
<dbReference type="EMBL" id="DAKRPA010000240">
    <property type="protein sequence ID" value="DAZ94645.1"/>
    <property type="molecule type" value="Genomic_DNA"/>
</dbReference>
<feature type="domain" description="TACO1/YebC-like N-terminal" evidence="3">
    <location>
        <begin position="61"/>
        <end position="130"/>
    </location>
</feature>
<dbReference type="Proteomes" id="UP001146120">
    <property type="component" value="Unassembled WGS sequence"/>
</dbReference>
<dbReference type="Gene3D" id="3.30.70.980">
    <property type="match status" value="2"/>
</dbReference>
<dbReference type="PANTHER" id="PTHR12532">
    <property type="entry name" value="TRANSLATIONAL ACTIVATOR OF CYTOCHROME C OXIDASE 1"/>
    <property type="match status" value="1"/>
</dbReference>
<feature type="domain" description="TACO1/YebC-like second and third" evidence="2">
    <location>
        <begin position="139"/>
        <end position="297"/>
    </location>
</feature>
<sequence>SRLAMTTMAMIQAIRARTGVLAAKNAQRVVMQAPTIGAACAQVAPHGVWHQNVRWMGRGPTVQGRKNATDAKRTAMNAKLAREIMIISKGWWLSSHAPVRKESRLQSAITKAKSANMPKDKIDAAIRRGVEGKEGSNAESIMYEATGPGGSALMIETLTDNKKRTAPAMRHILGKHDGSLGTSGAVAWMFDHKGYLEIALEGAAKDLDEDSLMELALEAGAEDVEVRDSVAQITCETTDLAKVRDYFIKQGLEPSIAELIYHPKEFIDLSPEHQETFEKLIDALNDNEDVSQINHNVNE</sequence>
<evidence type="ECO:0000256" key="1">
    <source>
        <dbReference type="ARBA" id="ARBA00008724"/>
    </source>
</evidence>
<keyword evidence="5" id="KW-1185">Reference proteome</keyword>
<accession>A0AAV2YL33</accession>
<evidence type="ECO:0000259" key="2">
    <source>
        <dbReference type="Pfam" id="PF01709"/>
    </source>
</evidence>
<dbReference type="HAMAP" id="MF_00693">
    <property type="entry name" value="Transcrip_reg_TACO1"/>
    <property type="match status" value="1"/>
</dbReference>
<dbReference type="InterPro" id="IPR049083">
    <property type="entry name" value="TACO1_YebC_N"/>
</dbReference>
<name>A0AAV2YL33_9STRA</name>
<evidence type="ECO:0000313" key="4">
    <source>
        <dbReference type="EMBL" id="DAZ94645.1"/>
    </source>
</evidence>
<comment type="similarity">
    <text evidence="1">Belongs to the TACO1 family.</text>
</comment>
<dbReference type="InterPro" id="IPR017856">
    <property type="entry name" value="Integrase-like_N"/>
</dbReference>
<proteinExistence type="inferred from homology"/>
<dbReference type="InterPro" id="IPR029072">
    <property type="entry name" value="YebC-like"/>
</dbReference>
<dbReference type="Pfam" id="PF20772">
    <property type="entry name" value="TACO1_YebC_N"/>
    <property type="match status" value="1"/>
</dbReference>
<dbReference type="Pfam" id="PF01709">
    <property type="entry name" value="Transcrip_reg"/>
    <property type="match status" value="1"/>
</dbReference>
<gene>
    <name evidence="4" type="ORF">N0F65_010732</name>
</gene>
<protein>
    <recommendedName>
        <fullName evidence="6">YebC/PmpR family DNA-binding transcriptional regulator</fullName>
    </recommendedName>
</protein>
<dbReference type="SUPFAM" id="SSF75625">
    <property type="entry name" value="YebC-like"/>
    <property type="match status" value="1"/>
</dbReference>
<evidence type="ECO:0000313" key="5">
    <source>
        <dbReference type="Proteomes" id="UP001146120"/>
    </source>
</evidence>
<dbReference type="Gene3D" id="1.10.10.200">
    <property type="match status" value="1"/>
</dbReference>
<organism evidence="4 5">
    <name type="scientific">Lagenidium giganteum</name>
    <dbReference type="NCBI Taxonomy" id="4803"/>
    <lineage>
        <taxon>Eukaryota</taxon>
        <taxon>Sar</taxon>
        <taxon>Stramenopiles</taxon>
        <taxon>Oomycota</taxon>
        <taxon>Peronosporomycetes</taxon>
        <taxon>Pythiales</taxon>
        <taxon>Pythiaceae</taxon>
    </lineage>
</organism>
<reference evidence="4" key="1">
    <citation type="submission" date="2022-11" db="EMBL/GenBank/DDBJ databases">
        <authorList>
            <person name="Morgan W.R."/>
            <person name="Tartar A."/>
        </authorList>
    </citation>
    <scope>NUCLEOTIDE SEQUENCE</scope>
    <source>
        <strain evidence="4">ARSEF 373</strain>
    </source>
</reference>
<dbReference type="InterPro" id="IPR048300">
    <property type="entry name" value="TACO1_YebC-like_2nd/3rd_dom"/>
</dbReference>
<dbReference type="PANTHER" id="PTHR12532:SF0">
    <property type="entry name" value="TRANSLATIONAL ACTIVATOR OF CYTOCHROME C OXIDASE 1"/>
    <property type="match status" value="1"/>
</dbReference>
<dbReference type="InterPro" id="IPR026564">
    <property type="entry name" value="Transcrip_reg_TACO1-like_dom3"/>
</dbReference>
<evidence type="ECO:0000259" key="3">
    <source>
        <dbReference type="Pfam" id="PF20772"/>
    </source>
</evidence>
<evidence type="ECO:0008006" key="6">
    <source>
        <dbReference type="Google" id="ProtNLM"/>
    </source>
</evidence>
<feature type="non-terminal residue" evidence="4">
    <location>
        <position position="1"/>
    </location>
</feature>
<reference evidence="4" key="2">
    <citation type="journal article" date="2023" name="Microbiol Resour">
        <title>Decontamination and Annotation of the Draft Genome Sequence of the Oomycete Lagenidium giganteum ARSEF 373.</title>
        <authorList>
            <person name="Morgan W.R."/>
            <person name="Tartar A."/>
        </authorList>
    </citation>
    <scope>NUCLEOTIDE SEQUENCE</scope>
    <source>
        <strain evidence="4">ARSEF 373</strain>
    </source>
</reference>